<feature type="domain" description="EamA" evidence="2">
    <location>
        <begin position="162"/>
        <end position="301"/>
    </location>
</feature>
<feature type="transmembrane region" description="Helical" evidence="1">
    <location>
        <begin position="12"/>
        <end position="28"/>
    </location>
</feature>
<feature type="transmembrane region" description="Helical" evidence="1">
    <location>
        <begin position="130"/>
        <end position="149"/>
    </location>
</feature>
<reference evidence="3 4" key="1">
    <citation type="journal article" date="2019" name="Int. J. Syst. Evol. Microbiol.">
        <title>The Global Catalogue of Microorganisms (GCM) 10K type strain sequencing project: providing services to taxonomists for standard genome sequencing and annotation.</title>
        <authorList>
            <consortium name="The Broad Institute Genomics Platform"/>
            <consortium name="The Broad Institute Genome Sequencing Center for Infectious Disease"/>
            <person name="Wu L."/>
            <person name="Ma J."/>
        </authorList>
    </citation>
    <scope>NUCLEOTIDE SEQUENCE [LARGE SCALE GENOMIC DNA]</scope>
    <source>
        <strain evidence="3 4">CGMCC 1.12859</strain>
    </source>
</reference>
<feature type="domain" description="EamA" evidence="2">
    <location>
        <begin position="12"/>
        <end position="146"/>
    </location>
</feature>
<protein>
    <submittedName>
        <fullName evidence="3">EamA family transporter</fullName>
    </submittedName>
</protein>
<comment type="caution">
    <text evidence="3">The sequence shown here is derived from an EMBL/GenBank/DDBJ whole genome shotgun (WGS) entry which is preliminary data.</text>
</comment>
<feature type="transmembrane region" description="Helical" evidence="1">
    <location>
        <begin position="193"/>
        <end position="213"/>
    </location>
</feature>
<feature type="transmembrane region" description="Helical" evidence="1">
    <location>
        <begin position="161"/>
        <end position="181"/>
    </location>
</feature>
<evidence type="ECO:0000313" key="3">
    <source>
        <dbReference type="EMBL" id="MFD1565973.1"/>
    </source>
</evidence>
<evidence type="ECO:0000259" key="2">
    <source>
        <dbReference type="Pfam" id="PF00892"/>
    </source>
</evidence>
<feature type="transmembrane region" description="Helical" evidence="1">
    <location>
        <begin position="259"/>
        <end position="276"/>
    </location>
</feature>
<feature type="transmembrane region" description="Helical" evidence="1">
    <location>
        <begin position="225"/>
        <end position="247"/>
    </location>
</feature>
<organism evidence="3 4">
    <name type="scientific">Halolamina litorea</name>
    <dbReference type="NCBI Taxonomy" id="1515593"/>
    <lineage>
        <taxon>Archaea</taxon>
        <taxon>Methanobacteriati</taxon>
        <taxon>Methanobacteriota</taxon>
        <taxon>Stenosarchaea group</taxon>
        <taxon>Halobacteria</taxon>
        <taxon>Halobacteriales</taxon>
        <taxon>Haloferacaceae</taxon>
    </lineage>
</organism>
<dbReference type="InterPro" id="IPR000620">
    <property type="entry name" value="EamA_dom"/>
</dbReference>
<dbReference type="Proteomes" id="UP001597139">
    <property type="component" value="Unassembled WGS sequence"/>
</dbReference>
<evidence type="ECO:0000313" key="4">
    <source>
        <dbReference type="Proteomes" id="UP001597139"/>
    </source>
</evidence>
<dbReference type="InterPro" id="IPR037185">
    <property type="entry name" value="EmrE-like"/>
</dbReference>
<feature type="transmembrane region" description="Helical" evidence="1">
    <location>
        <begin position="104"/>
        <end position="124"/>
    </location>
</feature>
<dbReference type="AlphaFoldDB" id="A0ABD6BMI3"/>
<dbReference type="EMBL" id="JBHUCZ010000001">
    <property type="protein sequence ID" value="MFD1565973.1"/>
    <property type="molecule type" value="Genomic_DNA"/>
</dbReference>
<keyword evidence="1" id="KW-1133">Transmembrane helix</keyword>
<keyword evidence="4" id="KW-1185">Reference proteome</keyword>
<dbReference type="RefSeq" id="WP_267645213.1">
    <property type="nucleotide sequence ID" value="NZ_JANHGR010000001.1"/>
</dbReference>
<keyword evidence="1" id="KW-0472">Membrane</keyword>
<feature type="transmembrane region" description="Helical" evidence="1">
    <location>
        <begin position="288"/>
        <end position="310"/>
    </location>
</feature>
<sequence>MADTLAAPPEVYALALVPALLWGFSPVLSKRGMAAGGTSLQASLAVVLVDSTLYLAGLAILRGGDAFAGLDTTTLGVFLLAGVVGTALGRLATFAGVDRVGASVNSAGVSARPLFATMLAVAFLGEPASLSTAVGVVVLVVGLAVLALAKGGDAEGWESYELLFPVAAAVCFAFGNVLRRYGLTSSSVTSLEAVALNELAALAVLAGYAVARGRLGDLKTAPRETWGYFAASGTVTAVALLSLFAALGHPEGTVAVVDPLAATAPLFTTVFAYFLLGDLERVTRGVVVGAALIVLGVALVTAGPALLASVGL</sequence>
<accession>A0ABD6BMI3</accession>
<feature type="transmembrane region" description="Helical" evidence="1">
    <location>
        <begin position="40"/>
        <end position="61"/>
    </location>
</feature>
<dbReference type="SUPFAM" id="SSF103481">
    <property type="entry name" value="Multidrug resistance efflux transporter EmrE"/>
    <property type="match status" value="2"/>
</dbReference>
<dbReference type="Pfam" id="PF00892">
    <property type="entry name" value="EamA"/>
    <property type="match status" value="2"/>
</dbReference>
<name>A0ABD6BMI3_9EURY</name>
<proteinExistence type="predicted"/>
<dbReference type="PANTHER" id="PTHR22911:SF137">
    <property type="entry name" value="SOLUTE CARRIER FAMILY 35 MEMBER G2-RELATED"/>
    <property type="match status" value="1"/>
</dbReference>
<dbReference type="PANTHER" id="PTHR22911">
    <property type="entry name" value="ACYL-MALONYL CONDENSING ENZYME-RELATED"/>
    <property type="match status" value="1"/>
</dbReference>
<feature type="transmembrane region" description="Helical" evidence="1">
    <location>
        <begin position="73"/>
        <end position="92"/>
    </location>
</feature>
<keyword evidence="1" id="KW-0812">Transmembrane</keyword>
<gene>
    <name evidence="3" type="ORF">ACFSAU_00555</name>
</gene>
<evidence type="ECO:0000256" key="1">
    <source>
        <dbReference type="SAM" id="Phobius"/>
    </source>
</evidence>